<organism evidence="6 7">
    <name type="scientific">Vibrio ishigakensis</name>
    <dbReference type="NCBI Taxonomy" id="1481914"/>
    <lineage>
        <taxon>Bacteria</taxon>
        <taxon>Pseudomonadati</taxon>
        <taxon>Pseudomonadota</taxon>
        <taxon>Gammaproteobacteria</taxon>
        <taxon>Vibrionales</taxon>
        <taxon>Vibrionaceae</taxon>
        <taxon>Vibrio</taxon>
    </lineage>
</organism>
<name>A0A0B8NY02_9VIBR</name>
<dbReference type="Proteomes" id="UP000031671">
    <property type="component" value="Unassembled WGS sequence"/>
</dbReference>
<dbReference type="SUPFAM" id="SSF46785">
    <property type="entry name" value="Winged helix' DNA-binding domain"/>
    <property type="match status" value="1"/>
</dbReference>
<accession>A0A0B8NY02</accession>
<dbReference type="InterPro" id="IPR058163">
    <property type="entry name" value="LysR-type_TF_proteobact-type"/>
</dbReference>
<dbReference type="PANTHER" id="PTHR30537">
    <property type="entry name" value="HTH-TYPE TRANSCRIPTIONAL REGULATOR"/>
    <property type="match status" value="1"/>
</dbReference>
<dbReference type="InterPro" id="IPR036388">
    <property type="entry name" value="WH-like_DNA-bd_sf"/>
</dbReference>
<dbReference type="PANTHER" id="PTHR30537:SF26">
    <property type="entry name" value="GLYCINE CLEAVAGE SYSTEM TRANSCRIPTIONAL ACTIVATOR"/>
    <property type="match status" value="1"/>
</dbReference>
<keyword evidence="4" id="KW-0804">Transcription</keyword>
<evidence type="ECO:0000259" key="5">
    <source>
        <dbReference type="PROSITE" id="PS50931"/>
    </source>
</evidence>
<comment type="similarity">
    <text evidence="1">Belongs to the LysR transcriptional regulatory family.</text>
</comment>
<protein>
    <submittedName>
        <fullName evidence="6">Transcriptional regulator, lysR family</fullName>
    </submittedName>
</protein>
<dbReference type="InterPro" id="IPR005119">
    <property type="entry name" value="LysR_subst-bd"/>
</dbReference>
<dbReference type="RefSeq" id="WP_261836644.1">
    <property type="nucleotide sequence ID" value="NZ_AP024882.1"/>
</dbReference>
<dbReference type="InterPro" id="IPR000847">
    <property type="entry name" value="LysR_HTH_N"/>
</dbReference>
<evidence type="ECO:0000313" key="7">
    <source>
        <dbReference type="Proteomes" id="UP000031671"/>
    </source>
</evidence>
<dbReference type="PROSITE" id="PS50931">
    <property type="entry name" value="HTH_LYSR"/>
    <property type="match status" value="1"/>
</dbReference>
<proteinExistence type="inferred from homology"/>
<dbReference type="AlphaFoldDB" id="A0A0B8NY02"/>
<reference evidence="6 7" key="2">
    <citation type="submission" date="2015-01" db="EMBL/GenBank/DDBJ databases">
        <authorList>
            <consortium name="NBRP consortium"/>
            <person name="Sawabe T."/>
            <person name="Meirelles P."/>
            <person name="Feng G."/>
            <person name="Sayaka M."/>
            <person name="Hattori M."/>
            <person name="Ohkuma M."/>
        </authorList>
    </citation>
    <scope>NUCLEOTIDE SEQUENCE [LARGE SCALE GENOMIC DNA]</scope>
    <source>
        <strain evidence="7">JCM 19231</strain>
    </source>
</reference>
<reference evidence="6 7" key="1">
    <citation type="submission" date="2015-01" db="EMBL/GenBank/DDBJ databases">
        <title>Vibrio sp. C1 JCM 19231 whole genome shotgun sequence.</title>
        <authorList>
            <person name="Sawabe T."/>
            <person name="Meirelles P."/>
            <person name="Feng G."/>
            <person name="Sayaka M."/>
            <person name="Hattori M."/>
            <person name="Ohkuma M."/>
        </authorList>
    </citation>
    <scope>NUCLEOTIDE SEQUENCE [LARGE SCALE GENOMIC DNA]</scope>
    <source>
        <strain evidence="7">JCM 19231</strain>
    </source>
</reference>
<dbReference type="Gene3D" id="3.40.190.10">
    <property type="entry name" value="Periplasmic binding protein-like II"/>
    <property type="match status" value="2"/>
</dbReference>
<dbReference type="FunFam" id="1.10.10.10:FF:000001">
    <property type="entry name" value="LysR family transcriptional regulator"/>
    <property type="match status" value="1"/>
</dbReference>
<evidence type="ECO:0000256" key="2">
    <source>
        <dbReference type="ARBA" id="ARBA00023015"/>
    </source>
</evidence>
<dbReference type="PRINTS" id="PR00039">
    <property type="entry name" value="HTHLYSR"/>
</dbReference>
<dbReference type="InterPro" id="IPR036390">
    <property type="entry name" value="WH_DNA-bd_sf"/>
</dbReference>
<dbReference type="SUPFAM" id="SSF53850">
    <property type="entry name" value="Periplasmic binding protein-like II"/>
    <property type="match status" value="1"/>
</dbReference>
<evidence type="ECO:0000256" key="4">
    <source>
        <dbReference type="ARBA" id="ARBA00023163"/>
    </source>
</evidence>
<dbReference type="EMBL" id="BBRZ01000020">
    <property type="protein sequence ID" value="GAM55918.1"/>
    <property type="molecule type" value="Genomic_DNA"/>
</dbReference>
<dbReference type="Gene3D" id="1.10.10.10">
    <property type="entry name" value="Winged helix-like DNA-binding domain superfamily/Winged helix DNA-binding domain"/>
    <property type="match status" value="1"/>
</dbReference>
<dbReference type="Pfam" id="PF00126">
    <property type="entry name" value="HTH_1"/>
    <property type="match status" value="1"/>
</dbReference>
<keyword evidence="3" id="KW-0238">DNA-binding</keyword>
<dbReference type="Pfam" id="PF03466">
    <property type="entry name" value="LysR_substrate"/>
    <property type="match status" value="1"/>
</dbReference>
<dbReference type="GO" id="GO:0043565">
    <property type="term" value="F:sequence-specific DNA binding"/>
    <property type="evidence" value="ECO:0007669"/>
    <property type="project" value="TreeGrafter"/>
</dbReference>
<evidence type="ECO:0000313" key="6">
    <source>
        <dbReference type="EMBL" id="GAM55918.1"/>
    </source>
</evidence>
<keyword evidence="2" id="KW-0805">Transcription regulation</keyword>
<comment type="caution">
    <text evidence="6">The sequence shown here is derived from an EMBL/GenBank/DDBJ whole genome shotgun (WGS) entry which is preliminary data.</text>
</comment>
<dbReference type="GO" id="GO:0006351">
    <property type="term" value="P:DNA-templated transcription"/>
    <property type="evidence" value="ECO:0007669"/>
    <property type="project" value="TreeGrafter"/>
</dbReference>
<feature type="domain" description="HTH lysR-type" evidence="5">
    <location>
        <begin position="5"/>
        <end position="62"/>
    </location>
</feature>
<gene>
    <name evidence="6" type="ORF">JCM19231_5065</name>
</gene>
<sequence>MRKQVPLKSIYAFVAVSETGSMSAAAEKINVSHSAISQSIKALESQLDTVLFTRIGRRVELNKVGREYYRKVAPALEIILDANQDLLNKNSPRLTINMVNSLTLHWWIPRVNRLQALAPELDIRISNRVGVFDLDAEGVDIAIIHDAIEPWKDYHCEHLADDELILVCSPNLLEQSTTPQELFNQHPRINVNNARRKHDWKIWCDAYDLSRPKPDPKLTFVASVQAIQAAIRGLGILVTHRHFAKDDIEQGMLVEVGSAVTNPTQGVYVVCHEKQLENRNVSVFLQWLRDEFSTN</sequence>
<dbReference type="GO" id="GO:0003700">
    <property type="term" value="F:DNA-binding transcription factor activity"/>
    <property type="evidence" value="ECO:0007669"/>
    <property type="project" value="InterPro"/>
</dbReference>
<evidence type="ECO:0000256" key="3">
    <source>
        <dbReference type="ARBA" id="ARBA00023125"/>
    </source>
</evidence>
<evidence type="ECO:0000256" key="1">
    <source>
        <dbReference type="ARBA" id="ARBA00009437"/>
    </source>
</evidence>
<keyword evidence="7" id="KW-1185">Reference proteome</keyword>